<protein>
    <submittedName>
        <fullName evidence="1">Uncharacterized protein</fullName>
    </submittedName>
</protein>
<dbReference type="EMBL" id="BART01009987">
    <property type="protein sequence ID" value="GAG83605.1"/>
    <property type="molecule type" value="Genomic_DNA"/>
</dbReference>
<evidence type="ECO:0000313" key="1">
    <source>
        <dbReference type="EMBL" id="GAG83605.1"/>
    </source>
</evidence>
<comment type="caution">
    <text evidence="1">The sequence shown here is derived from an EMBL/GenBank/DDBJ whole genome shotgun (WGS) entry which is preliminary data.</text>
</comment>
<sequence length="110" mass="12609">MTIAHLFNMGFKYSKAAERVGGIKAAELYQKFFIRDKFYHRYTSSDLGTSLVRVVPVNKAIDYESKVSNAEEIHGIIDTCQTPIMVTDCPCRKRAETLGIREERCIRDFP</sequence>
<gene>
    <name evidence="1" type="ORF">S01H4_21930</name>
</gene>
<proteinExistence type="predicted"/>
<organism evidence="1">
    <name type="scientific">marine sediment metagenome</name>
    <dbReference type="NCBI Taxonomy" id="412755"/>
    <lineage>
        <taxon>unclassified sequences</taxon>
        <taxon>metagenomes</taxon>
        <taxon>ecological metagenomes</taxon>
    </lineage>
</organism>
<reference evidence="1" key="1">
    <citation type="journal article" date="2014" name="Front. Microbiol.">
        <title>High frequency of phylogenetically diverse reductive dehalogenase-homologous genes in deep subseafloor sedimentary metagenomes.</title>
        <authorList>
            <person name="Kawai M."/>
            <person name="Futagami T."/>
            <person name="Toyoda A."/>
            <person name="Takaki Y."/>
            <person name="Nishi S."/>
            <person name="Hori S."/>
            <person name="Arai W."/>
            <person name="Tsubouchi T."/>
            <person name="Morono Y."/>
            <person name="Uchiyama I."/>
            <person name="Ito T."/>
            <person name="Fujiyama A."/>
            <person name="Inagaki F."/>
            <person name="Takami H."/>
        </authorList>
    </citation>
    <scope>NUCLEOTIDE SEQUENCE</scope>
    <source>
        <strain evidence="1">Expedition CK06-06</strain>
    </source>
</reference>
<feature type="non-terminal residue" evidence="1">
    <location>
        <position position="110"/>
    </location>
</feature>
<dbReference type="AlphaFoldDB" id="X1ALR5"/>
<accession>X1ALR5</accession>
<name>X1ALR5_9ZZZZ</name>